<dbReference type="InterPro" id="IPR000805">
    <property type="entry name" value="Glyco_hydro_26"/>
</dbReference>
<dbReference type="Gene3D" id="3.20.20.80">
    <property type="entry name" value="Glycosidases"/>
    <property type="match status" value="1"/>
</dbReference>
<evidence type="ECO:0000256" key="4">
    <source>
        <dbReference type="PROSITE-ProRule" id="PRU01100"/>
    </source>
</evidence>
<gene>
    <name evidence="6" type="ORF">BCR33DRAFT_579854</name>
</gene>
<keyword evidence="7" id="KW-1185">Reference proteome</keyword>
<dbReference type="PANTHER" id="PTHR40079:SF4">
    <property type="entry name" value="GH26 DOMAIN-CONTAINING PROTEIN-RELATED"/>
    <property type="match status" value="1"/>
</dbReference>
<keyword evidence="2 6" id="KW-0378">Hydrolase</keyword>
<dbReference type="GO" id="GO:0006080">
    <property type="term" value="P:substituted mannan metabolic process"/>
    <property type="evidence" value="ECO:0007669"/>
    <property type="project" value="InterPro"/>
</dbReference>
<dbReference type="Proteomes" id="UP000193642">
    <property type="component" value="Unassembled WGS sequence"/>
</dbReference>
<keyword evidence="3" id="KW-0326">Glycosidase</keyword>
<comment type="caution">
    <text evidence="6">The sequence shown here is derived from an EMBL/GenBank/DDBJ whole genome shotgun (WGS) entry which is preliminary data.</text>
</comment>
<dbReference type="PANTHER" id="PTHR40079">
    <property type="entry name" value="MANNAN ENDO-1,4-BETA-MANNOSIDASE E-RELATED"/>
    <property type="match status" value="1"/>
</dbReference>
<dbReference type="InterPro" id="IPR017853">
    <property type="entry name" value="GH"/>
</dbReference>
<dbReference type="Pfam" id="PF02156">
    <property type="entry name" value="Glyco_hydro_26"/>
    <property type="match status" value="1"/>
</dbReference>
<reference evidence="6 7" key="1">
    <citation type="submission" date="2016-07" db="EMBL/GenBank/DDBJ databases">
        <title>Pervasive Adenine N6-methylation of Active Genes in Fungi.</title>
        <authorList>
            <consortium name="DOE Joint Genome Institute"/>
            <person name="Mondo S.J."/>
            <person name="Dannebaum R.O."/>
            <person name="Kuo R.C."/>
            <person name="Labutti K."/>
            <person name="Haridas S."/>
            <person name="Kuo A."/>
            <person name="Salamov A."/>
            <person name="Ahrendt S.R."/>
            <person name="Lipzen A."/>
            <person name="Sullivan W."/>
            <person name="Andreopoulos W.B."/>
            <person name="Clum A."/>
            <person name="Lindquist E."/>
            <person name="Daum C."/>
            <person name="Ramamoorthy G.K."/>
            <person name="Gryganskyi A."/>
            <person name="Culley D."/>
            <person name="Magnuson J.K."/>
            <person name="James T.Y."/>
            <person name="O'Malley M.A."/>
            <person name="Stajich J.E."/>
            <person name="Spatafora J.W."/>
            <person name="Visel A."/>
            <person name="Grigoriev I.V."/>
        </authorList>
    </citation>
    <scope>NUCLEOTIDE SEQUENCE [LARGE SCALE GENOMIC DNA]</scope>
    <source>
        <strain evidence="6 7">JEL800</strain>
    </source>
</reference>
<comment type="caution">
    <text evidence="4">Lacks conserved residue(s) required for the propagation of feature annotation.</text>
</comment>
<comment type="similarity">
    <text evidence="1 4">Belongs to the glycosyl hydrolase 26 family.</text>
</comment>
<dbReference type="SUPFAM" id="SSF51445">
    <property type="entry name" value="(Trans)glycosidases"/>
    <property type="match status" value="1"/>
</dbReference>
<evidence type="ECO:0000256" key="3">
    <source>
        <dbReference type="ARBA" id="ARBA00023295"/>
    </source>
</evidence>
<dbReference type="PROSITE" id="PS51764">
    <property type="entry name" value="GH26"/>
    <property type="match status" value="1"/>
</dbReference>
<dbReference type="InterPro" id="IPR022790">
    <property type="entry name" value="GH26_dom"/>
</dbReference>
<organism evidence="6 7">
    <name type="scientific">Rhizoclosmatium globosum</name>
    <dbReference type="NCBI Taxonomy" id="329046"/>
    <lineage>
        <taxon>Eukaryota</taxon>
        <taxon>Fungi</taxon>
        <taxon>Fungi incertae sedis</taxon>
        <taxon>Chytridiomycota</taxon>
        <taxon>Chytridiomycota incertae sedis</taxon>
        <taxon>Chytridiomycetes</taxon>
        <taxon>Chytridiales</taxon>
        <taxon>Chytriomycetaceae</taxon>
        <taxon>Rhizoclosmatium</taxon>
    </lineage>
</organism>
<dbReference type="OrthoDB" id="428177at2759"/>
<dbReference type="AlphaFoldDB" id="A0A1Y2CQL0"/>
<proteinExistence type="inferred from homology"/>
<sequence length="245" mass="27543">MNGEWFPYGQKPDAYKAFWIKVYTIFQTTAPHVAFVWSPNFNGPANNEPYDPYWPGADYVDWVGLSVYWKGRASEWPWLQNTEAPLNYVSQIIDAQGPEGGPISFYQTYAVQYSKPMVISEAAGAFHMGIQGGSALDVGVGREKTLMSFWNSFLFSPGFFQTYPLVKMIFAFEMYKVEDGNTQNDYRATMDLETRKAFVAGLQQLDSTGAVAWASLRNLKRDKTSSSIPLPKQALAAWSILGAIF</sequence>
<evidence type="ECO:0000256" key="1">
    <source>
        <dbReference type="ARBA" id="ARBA00007754"/>
    </source>
</evidence>
<dbReference type="GO" id="GO:0016985">
    <property type="term" value="F:mannan endo-1,4-beta-mannosidase activity"/>
    <property type="evidence" value="ECO:0007669"/>
    <property type="project" value="InterPro"/>
</dbReference>
<evidence type="ECO:0000256" key="2">
    <source>
        <dbReference type="ARBA" id="ARBA00022801"/>
    </source>
</evidence>
<evidence type="ECO:0000259" key="5">
    <source>
        <dbReference type="PROSITE" id="PS51764"/>
    </source>
</evidence>
<protein>
    <submittedName>
        <fullName evidence="6">Glycoside hydrolase</fullName>
    </submittedName>
</protein>
<name>A0A1Y2CQL0_9FUNG</name>
<feature type="domain" description="GH26" evidence="5">
    <location>
        <begin position="1"/>
        <end position="179"/>
    </location>
</feature>
<dbReference type="EMBL" id="MCGO01000009">
    <property type="protein sequence ID" value="ORY49321.1"/>
    <property type="molecule type" value="Genomic_DNA"/>
</dbReference>
<evidence type="ECO:0000313" key="6">
    <source>
        <dbReference type="EMBL" id="ORY49321.1"/>
    </source>
</evidence>
<evidence type="ECO:0000313" key="7">
    <source>
        <dbReference type="Proteomes" id="UP000193642"/>
    </source>
</evidence>
<dbReference type="STRING" id="329046.A0A1Y2CQL0"/>
<accession>A0A1Y2CQL0</accession>